<keyword evidence="4" id="KW-1185">Reference proteome</keyword>
<evidence type="ECO:0000313" key="4">
    <source>
        <dbReference type="Proteomes" id="UP000249852"/>
    </source>
</evidence>
<dbReference type="GeneID" id="78572235"/>
<accession>A0A379F193</accession>
<dbReference type="Proteomes" id="UP000254235">
    <property type="component" value="Unassembled WGS sequence"/>
</dbReference>
<name>A0A379F193_9BACT</name>
<gene>
    <name evidence="2" type="ORF">BC673_12047</name>
    <name evidence="3" type="ORF">NCTC13043_00995</name>
</gene>
<reference evidence="2 4" key="1">
    <citation type="submission" date="2018-06" db="EMBL/GenBank/DDBJ databases">
        <title>Genomic Encyclopedia of Archaeal and Bacterial Type Strains, Phase II (KMG-II): from individual species to whole genera.</title>
        <authorList>
            <person name="Goeker M."/>
        </authorList>
    </citation>
    <scope>NUCLEOTIDE SEQUENCE [LARGE SCALE GENOMIC DNA]</scope>
    <source>
        <strain evidence="2 4">DSM 18710</strain>
    </source>
</reference>
<organism evidence="3 5">
    <name type="scientific">Prevotella pallens</name>
    <dbReference type="NCBI Taxonomy" id="60133"/>
    <lineage>
        <taxon>Bacteria</taxon>
        <taxon>Pseudomonadati</taxon>
        <taxon>Bacteroidota</taxon>
        <taxon>Bacteroidia</taxon>
        <taxon>Bacteroidales</taxon>
        <taxon>Prevotellaceae</taxon>
        <taxon>Prevotella</taxon>
    </lineage>
</organism>
<proteinExistence type="predicted"/>
<evidence type="ECO:0000313" key="2">
    <source>
        <dbReference type="EMBL" id="RAS43937.1"/>
    </source>
</evidence>
<evidence type="ECO:0000313" key="5">
    <source>
        <dbReference type="Proteomes" id="UP000254235"/>
    </source>
</evidence>
<feature type="signal peptide" evidence="1">
    <location>
        <begin position="1"/>
        <end position="23"/>
    </location>
</feature>
<protein>
    <recommendedName>
        <fullName evidence="6">Lipoprotein</fullName>
    </recommendedName>
</protein>
<dbReference type="EMBL" id="QLTQ01000020">
    <property type="protein sequence ID" value="RAS43937.1"/>
    <property type="molecule type" value="Genomic_DNA"/>
</dbReference>
<evidence type="ECO:0000256" key="1">
    <source>
        <dbReference type="SAM" id="SignalP"/>
    </source>
</evidence>
<evidence type="ECO:0008006" key="6">
    <source>
        <dbReference type="Google" id="ProtNLM"/>
    </source>
</evidence>
<dbReference type="Proteomes" id="UP000249852">
    <property type="component" value="Unassembled WGS sequence"/>
</dbReference>
<dbReference type="AlphaFoldDB" id="A0A379F193"/>
<sequence>MNKSFKKRTIIFLSLLLLCNYNAICETRTRGYSKASNIEEMITHSSSQFITLSNSNYQRPKTNTTLVGHTFQFMFGSETDPKLACFDNEAFSLKLSFNLQFISATKVKVYIRPIMKKNKITAYIGGDAYSSTFESAYRNMLEECKMRDETVTYTYNNGIVKFKSSVLGNRSLKISNNGKSLIEDKFAFNKIK</sequence>
<dbReference type="RefSeq" id="WP_146739280.1">
    <property type="nucleotide sequence ID" value="NZ_CAUSQN010000026.1"/>
</dbReference>
<reference evidence="3 5" key="2">
    <citation type="submission" date="2018-06" db="EMBL/GenBank/DDBJ databases">
        <authorList>
            <consortium name="Pathogen Informatics"/>
            <person name="Doyle S."/>
        </authorList>
    </citation>
    <scope>NUCLEOTIDE SEQUENCE [LARGE SCALE GENOMIC DNA]</scope>
    <source>
        <strain evidence="3 5">NCTC13043</strain>
    </source>
</reference>
<keyword evidence="1" id="KW-0732">Signal</keyword>
<dbReference type="EMBL" id="UGTP01000001">
    <property type="protein sequence ID" value="SUC12392.1"/>
    <property type="molecule type" value="Genomic_DNA"/>
</dbReference>
<evidence type="ECO:0000313" key="3">
    <source>
        <dbReference type="EMBL" id="SUC12392.1"/>
    </source>
</evidence>
<feature type="chain" id="PRO_5016895530" description="Lipoprotein" evidence="1">
    <location>
        <begin position="24"/>
        <end position="192"/>
    </location>
</feature>